<dbReference type="EMBL" id="ML994753">
    <property type="protein sequence ID" value="KAF2175002.1"/>
    <property type="molecule type" value="Genomic_DNA"/>
</dbReference>
<organism evidence="1 2">
    <name type="scientific">Zopfia rhizophila CBS 207.26</name>
    <dbReference type="NCBI Taxonomy" id="1314779"/>
    <lineage>
        <taxon>Eukaryota</taxon>
        <taxon>Fungi</taxon>
        <taxon>Dikarya</taxon>
        <taxon>Ascomycota</taxon>
        <taxon>Pezizomycotina</taxon>
        <taxon>Dothideomycetes</taxon>
        <taxon>Dothideomycetes incertae sedis</taxon>
        <taxon>Zopfiaceae</taxon>
        <taxon>Zopfia</taxon>
    </lineage>
</organism>
<reference evidence="1" key="1">
    <citation type="journal article" date="2020" name="Stud. Mycol.">
        <title>101 Dothideomycetes genomes: a test case for predicting lifestyles and emergence of pathogens.</title>
        <authorList>
            <person name="Haridas S."/>
            <person name="Albert R."/>
            <person name="Binder M."/>
            <person name="Bloem J."/>
            <person name="Labutti K."/>
            <person name="Salamov A."/>
            <person name="Andreopoulos B."/>
            <person name="Baker S."/>
            <person name="Barry K."/>
            <person name="Bills G."/>
            <person name="Bluhm B."/>
            <person name="Cannon C."/>
            <person name="Castanera R."/>
            <person name="Culley D."/>
            <person name="Daum C."/>
            <person name="Ezra D."/>
            <person name="Gonzalez J."/>
            <person name="Henrissat B."/>
            <person name="Kuo A."/>
            <person name="Liang C."/>
            <person name="Lipzen A."/>
            <person name="Lutzoni F."/>
            <person name="Magnuson J."/>
            <person name="Mondo S."/>
            <person name="Nolan M."/>
            <person name="Ohm R."/>
            <person name="Pangilinan J."/>
            <person name="Park H.-J."/>
            <person name="Ramirez L."/>
            <person name="Alfaro M."/>
            <person name="Sun H."/>
            <person name="Tritt A."/>
            <person name="Yoshinaga Y."/>
            <person name="Zwiers L.-H."/>
            <person name="Turgeon B."/>
            <person name="Goodwin S."/>
            <person name="Spatafora J."/>
            <person name="Crous P."/>
            <person name="Grigoriev I."/>
        </authorList>
    </citation>
    <scope>NUCLEOTIDE SEQUENCE</scope>
    <source>
        <strain evidence="1">CBS 207.26</strain>
    </source>
</reference>
<protein>
    <submittedName>
        <fullName evidence="1">Uncharacterized protein</fullName>
    </submittedName>
</protein>
<dbReference type="Proteomes" id="UP000800200">
    <property type="component" value="Unassembled WGS sequence"/>
</dbReference>
<dbReference type="AlphaFoldDB" id="A0A6A6D9P9"/>
<gene>
    <name evidence="1" type="ORF">K469DRAFT_756485</name>
</gene>
<sequence length="107" mass="11477">MACEILTEAKAPANFIIPPLCRDFQIDGGNDDGYDAGNDDGYDAGNDDGYDAGRIDIICFAVPLMPTSIPYHSSLPGASWLYIQLASNELISHGSTRAPFMPTPPKI</sequence>
<keyword evidence="2" id="KW-1185">Reference proteome</keyword>
<accession>A0A6A6D9P9</accession>
<evidence type="ECO:0000313" key="1">
    <source>
        <dbReference type="EMBL" id="KAF2175002.1"/>
    </source>
</evidence>
<name>A0A6A6D9P9_9PEZI</name>
<evidence type="ECO:0000313" key="2">
    <source>
        <dbReference type="Proteomes" id="UP000800200"/>
    </source>
</evidence>
<proteinExistence type="predicted"/>